<dbReference type="EMBL" id="CP024045">
    <property type="protein sequence ID" value="AXR76159.1"/>
    <property type="molecule type" value="Genomic_DNA"/>
</dbReference>
<organism evidence="1 2">
    <name type="scientific">Natrarchaeobaculum sulfurireducens</name>
    <dbReference type="NCBI Taxonomy" id="2044521"/>
    <lineage>
        <taxon>Archaea</taxon>
        <taxon>Methanobacteriati</taxon>
        <taxon>Methanobacteriota</taxon>
        <taxon>Stenosarchaea group</taxon>
        <taxon>Halobacteria</taxon>
        <taxon>Halobacteriales</taxon>
        <taxon>Natrialbaceae</taxon>
        <taxon>Natrarchaeobaculum</taxon>
    </lineage>
</organism>
<dbReference type="Proteomes" id="UP000258707">
    <property type="component" value="Plasmid pAArc1-01"/>
</dbReference>
<name>A0A346P9G4_9EURY</name>
<dbReference type="AlphaFoldDB" id="A0A346P9G4"/>
<evidence type="ECO:0000313" key="2">
    <source>
        <dbReference type="Proteomes" id="UP000258707"/>
    </source>
</evidence>
<gene>
    <name evidence="1" type="ORF">AArc1_4042</name>
</gene>
<keyword evidence="1" id="KW-0614">Plasmid</keyword>
<sequence length="195" mass="21593">MISWQSRRFRSSNPSTLTFSVSMTCSPPLGGEHEIIIRQNCSKVFFTATTRRSTALVLSPENSKIRPSGSAAGSIDRRQETRSIGFSLISASSLTTCSVTSSNRPLFAACSTLPSESIRPISSPSRGTMTLRGTTIQRLKSTTTGSASRSFPQGQRFRLQRSLRRRNKPRRRRQCASRVTSSRPSIRFGCLGQWL</sequence>
<evidence type="ECO:0000313" key="1">
    <source>
        <dbReference type="EMBL" id="AXR76159.1"/>
    </source>
</evidence>
<dbReference type="KEGG" id="nan:AArc1_4042"/>
<reference evidence="1 2" key="1">
    <citation type="submission" date="2017-10" db="EMBL/GenBank/DDBJ databases">
        <title>Phenotypic and genomic properties of facultatively anaerobic sulfur-reducing natronoarchaea from hypersaline soda lakes.</title>
        <authorList>
            <person name="Sorokin D.Y."/>
            <person name="Kublanov I.V."/>
            <person name="Roman P."/>
            <person name="Sinninghe Damste J.S."/>
            <person name="Golyshin P.N."/>
            <person name="Rojo D."/>
            <person name="Ciordia S."/>
            <person name="Mena Md.C."/>
            <person name="Ferrer M."/>
            <person name="Messina E."/>
            <person name="Smedile F."/>
            <person name="La Spada G."/>
            <person name="La Cono V."/>
            <person name="Yakimov M.M."/>
        </authorList>
    </citation>
    <scope>NUCLEOTIDE SEQUENCE [LARGE SCALE GENOMIC DNA]</scope>
    <source>
        <strain evidence="1 2">AArc1</strain>
        <plasmid evidence="2">paarc1-01</plasmid>
    </source>
</reference>
<protein>
    <submittedName>
        <fullName evidence="1">IS4/IS5 family transposase</fullName>
    </submittedName>
</protein>
<geneLocation type="plasmid" evidence="2">
    <name>paarc1-01</name>
</geneLocation>
<accession>A0A346P9G4</accession>
<proteinExistence type="predicted"/>